<evidence type="ECO:0000313" key="3">
    <source>
        <dbReference type="Proteomes" id="UP001321445"/>
    </source>
</evidence>
<keyword evidence="1" id="KW-1133">Transmembrane helix</keyword>
<feature type="transmembrane region" description="Helical" evidence="1">
    <location>
        <begin position="29"/>
        <end position="52"/>
    </location>
</feature>
<sequence>MLFVWILWTVVQTFILTEPQMELPQERVALIFILYGILVLFVLAGTVVSIFINNKRYTNRFGALFLVIFISFLAGKSIFG</sequence>
<keyword evidence="1" id="KW-0472">Membrane</keyword>
<accession>A0ABM8FNL4</accession>
<reference evidence="2 3" key="1">
    <citation type="submission" date="2023-03" db="EMBL/GenBank/DDBJ databases">
        <title>Description of Hydrogenimonas sp. ISO32.</title>
        <authorList>
            <person name="Mino S."/>
            <person name="Fukazawa S."/>
            <person name="Sawabe T."/>
        </authorList>
    </citation>
    <scope>NUCLEOTIDE SEQUENCE [LARGE SCALE GENOMIC DNA]</scope>
    <source>
        <strain evidence="2 3">ISO32</strain>
    </source>
</reference>
<evidence type="ECO:0000256" key="1">
    <source>
        <dbReference type="SAM" id="Phobius"/>
    </source>
</evidence>
<proteinExistence type="predicted"/>
<feature type="transmembrane region" description="Helical" evidence="1">
    <location>
        <begin position="61"/>
        <end position="79"/>
    </location>
</feature>
<keyword evidence="3" id="KW-1185">Reference proteome</keyword>
<evidence type="ECO:0000313" key="2">
    <source>
        <dbReference type="EMBL" id="BDY13151.1"/>
    </source>
</evidence>
<dbReference type="EMBL" id="AP027370">
    <property type="protein sequence ID" value="BDY13151.1"/>
    <property type="molecule type" value="Genomic_DNA"/>
</dbReference>
<gene>
    <name evidence="2" type="ORF">HCR_14630</name>
</gene>
<keyword evidence="1" id="KW-0812">Transmembrane</keyword>
<dbReference type="Proteomes" id="UP001321445">
    <property type="component" value="Chromosome"/>
</dbReference>
<name>A0ABM8FNL4_9BACT</name>
<organism evidence="2 3">
    <name type="scientific">Hydrogenimonas cancrithermarum</name>
    <dbReference type="NCBI Taxonomy" id="2993563"/>
    <lineage>
        <taxon>Bacteria</taxon>
        <taxon>Pseudomonadati</taxon>
        <taxon>Campylobacterota</taxon>
        <taxon>Epsilonproteobacteria</taxon>
        <taxon>Campylobacterales</taxon>
        <taxon>Hydrogenimonadaceae</taxon>
        <taxon>Hydrogenimonas</taxon>
    </lineage>
</organism>
<protein>
    <submittedName>
        <fullName evidence="2">Uncharacterized protein</fullName>
    </submittedName>
</protein>